<keyword evidence="1" id="KW-1133">Transmembrane helix</keyword>
<dbReference type="Proteomes" id="UP000596248">
    <property type="component" value="Chromosome"/>
</dbReference>
<keyword evidence="5" id="KW-1185">Reference proteome</keyword>
<keyword evidence="2" id="KW-0732">Signal</keyword>
<organism evidence="4 5">
    <name type="scientific">Brevibacillus choshinensis</name>
    <dbReference type="NCBI Taxonomy" id="54911"/>
    <lineage>
        <taxon>Bacteria</taxon>
        <taxon>Bacillati</taxon>
        <taxon>Bacillota</taxon>
        <taxon>Bacilli</taxon>
        <taxon>Bacillales</taxon>
        <taxon>Paenibacillaceae</taxon>
        <taxon>Brevibacillus</taxon>
    </lineage>
</organism>
<keyword evidence="1" id="KW-0472">Membrane</keyword>
<name>A0ABX7FP78_BRECH</name>
<gene>
    <name evidence="4" type="ORF">JNE38_27235</name>
</gene>
<keyword evidence="1" id="KW-0812">Transmembrane</keyword>
<reference evidence="4 5" key="1">
    <citation type="submission" date="2021-01" db="EMBL/GenBank/DDBJ databases">
        <title>Identification of strong promoters based on the transcriptome of Brevibacillus choshinensis.</title>
        <authorList>
            <person name="Yao D."/>
            <person name="Zhang K."/>
            <person name="Wu J."/>
        </authorList>
    </citation>
    <scope>NUCLEOTIDE SEQUENCE [LARGE SCALE GENOMIC DNA]</scope>
    <source>
        <strain evidence="4 5">HPD31-SP3</strain>
    </source>
</reference>
<evidence type="ECO:0000256" key="1">
    <source>
        <dbReference type="SAM" id="Phobius"/>
    </source>
</evidence>
<sequence>MNTAKEYKRWLIAICACLLLAAGMPGGSVTIARAEEAVQLRATAGVGGEYKETGIVPVQVTMTNNGPDLEGDLAVMTGDRGNNTFSVAYYQPVSIAKGATKQITITVPGTEVRPDSYVALMKKDKVLVKAPVGGRRYNGDTLLVGVLAEDPDTANFLGALPKASFSNEMKVLPMKPDQVPASGDQLRMVDLLLLNNFALDTLNDQQIQAIRDWTKSGGMLILAGGAQYKKTAGALADLSPVEVSGVTQVNSLASLTADKSKPVELNTPFTISAGAVKSGKAWYTESQQPLFASRAVGDGKVLYVAYDLAAEPVASWTGNSKLWADTLIKAFGSSLDRNREALTDSIWPLSEAAERIPALKIPEVGWFAFFFGIYALIAGPILFYLLRYKRKQSYMWAIVPVLSVVTGIGIFSFGALQRGTGVLVHQTGYVELKGDGLAKATGVTAFFVPTSGDYKVTITGQGMSQPIMESRRFDEVPRIWTSLQPDHTDIQFRDVEFWSMRKVATEQTVSDAGEFASDLSYGDGALTGTVTNKTKYALRDVKVITGMQVQEFPEMAPGQTVQVKLLFKPDAQMQSRRGQNQRLSGLIVPNHAKANPNVNSREQAMAQIVEFKRAGTFQTSQVTIAGWTSEPILDASLKGEAIHPDSIALVTSPLQIKPAKDGRVYYPAGTFDVTMAGSSVPVDDMGDGFMMPAGDISFDVNLNRDGQQLQISNLYLYTWSDDNTPFDKLVYNWKTKAFDPFDKVFANNIMTGDKAAAYVSGDHVLRLKFSHQFSDHRHIGIPSVSVEGKVTKP</sequence>
<dbReference type="Pfam" id="PF24157">
    <property type="entry name" value="DUF7408"/>
    <property type="match status" value="1"/>
</dbReference>
<proteinExistence type="predicted"/>
<feature type="chain" id="PRO_5045894577" description="DUF7408 domain-containing protein" evidence="2">
    <location>
        <begin position="22"/>
        <end position="793"/>
    </location>
</feature>
<feature type="transmembrane region" description="Helical" evidence="1">
    <location>
        <begin position="393"/>
        <end position="416"/>
    </location>
</feature>
<dbReference type="EMBL" id="CP069127">
    <property type="protein sequence ID" value="QRG67116.1"/>
    <property type="molecule type" value="Genomic_DNA"/>
</dbReference>
<feature type="signal peptide" evidence="2">
    <location>
        <begin position="1"/>
        <end position="21"/>
    </location>
</feature>
<feature type="transmembrane region" description="Helical" evidence="1">
    <location>
        <begin position="364"/>
        <end position="386"/>
    </location>
</feature>
<dbReference type="SUPFAM" id="SSF52317">
    <property type="entry name" value="Class I glutamine amidotransferase-like"/>
    <property type="match status" value="1"/>
</dbReference>
<evidence type="ECO:0000313" key="4">
    <source>
        <dbReference type="EMBL" id="QRG67116.1"/>
    </source>
</evidence>
<feature type="domain" description="DUF7408" evidence="3">
    <location>
        <begin position="189"/>
        <end position="306"/>
    </location>
</feature>
<evidence type="ECO:0000259" key="3">
    <source>
        <dbReference type="Pfam" id="PF24157"/>
    </source>
</evidence>
<protein>
    <recommendedName>
        <fullName evidence="3">DUF7408 domain-containing protein</fullName>
    </recommendedName>
</protein>
<dbReference type="InterPro" id="IPR055831">
    <property type="entry name" value="DUF7408"/>
</dbReference>
<evidence type="ECO:0000256" key="2">
    <source>
        <dbReference type="SAM" id="SignalP"/>
    </source>
</evidence>
<dbReference type="RefSeq" id="WP_203354179.1">
    <property type="nucleotide sequence ID" value="NZ_CP069127.1"/>
</dbReference>
<dbReference type="InterPro" id="IPR029062">
    <property type="entry name" value="Class_I_gatase-like"/>
</dbReference>
<evidence type="ECO:0000313" key="5">
    <source>
        <dbReference type="Proteomes" id="UP000596248"/>
    </source>
</evidence>
<dbReference type="Gene3D" id="3.40.50.880">
    <property type="match status" value="1"/>
</dbReference>
<accession>A0ABX7FP78</accession>